<comment type="pathway">
    <text evidence="2 12">One-carbon metabolism; tetrahydrofolate interconversion.</text>
</comment>
<evidence type="ECO:0000256" key="8">
    <source>
        <dbReference type="ARBA" id="ARBA00023027"/>
    </source>
</evidence>
<dbReference type="KEGG" id="red:roselon_01924"/>
<evidence type="ECO:0000256" key="3">
    <source>
        <dbReference type="ARBA" id="ARBA00006743"/>
    </source>
</evidence>
<evidence type="ECO:0000256" key="6">
    <source>
        <dbReference type="ARBA" id="ARBA00022827"/>
    </source>
</evidence>
<dbReference type="PANTHER" id="PTHR45754:SF3">
    <property type="entry name" value="METHYLENETETRAHYDROFOLATE REDUCTASE (NADPH)"/>
    <property type="match status" value="1"/>
</dbReference>
<dbReference type="AlphaFoldDB" id="W8S604"/>
<keyword evidence="4" id="KW-0028">Amino-acid biosynthesis</keyword>
<comment type="catalytic activity">
    <reaction evidence="11">
        <text>(6S)-5-methyl-5,6,7,8-tetrahydrofolate + NAD(+) = (6R)-5,10-methylene-5,6,7,8-tetrahydrofolate + NADH + H(+)</text>
        <dbReference type="Rhea" id="RHEA:19821"/>
        <dbReference type="ChEBI" id="CHEBI:15378"/>
        <dbReference type="ChEBI" id="CHEBI:15636"/>
        <dbReference type="ChEBI" id="CHEBI:18608"/>
        <dbReference type="ChEBI" id="CHEBI:57540"/>
        <dbReference type="ChEBI" id="CHEBI:57945"/>
        <dbReference type="EC" id="1.5.1.54"/>
    </reaction>
    <physiologicalReaction direction="right-to-left" evidence="11">
        <dbReference type="Rhea" id="RHEA:19823"/>
    </physiologicalReaction>
</comment>
<keyword evidence="5 12" id="KW-0285">Flavoprotein</keyword>
<evidence type="ECO:0000313" key="13">
    <source>
        <dbReference type="EMBL" id="AHM04281.1"/>
    </source>
</evidence>
<evidence type="ECO:0000256" key="1">
    <source>
        <dbReference type="ARBA" id="ARBA00001974"/>
    </source>
</evidence>
<evidence type="ECO:0000313" key="14">
    <source>
        <dbReference type="Proteomes" id="UP000019593"/>
    </source>
</evidence>
<dbReference type="Pfam" id="PF02219">
    <property type="entry name" value="MTHFR"/>
    <property type="match status" value="1"/>
</dbReference>
<evidence type="ECO:0000256" key="4">
    <source>
        <dbReference type="ARBA" id="ARBA00022605"/>
    </source>
</evidence>
<dbReference type="InterPro" id="IPR004620">
    <property type="entry name" value="MTHF_reductase_bac"/>
</dbReference>
<dbReference type="Proteomes" id="UP000019593">
    <property type="component" value="Chromosome"/>
</dbReference>
<proteinExistence type="inferred from homology"/>
<comment type="cofactor">
    <cofactor evidence="1 12">
        <name>FAD</name>
        <dbReference type="ChEBI" id="CHEBI:57692"/>
    </cofactor>
</comment>
<dbReference type="GO" id="GO:0009086">
    <property type="term" value="P:methionine biosynthetic process"/>
    <property type="evidence" value="ECO:0007669"/>
    <property type="project" value="UniProtKB-KW"/>
</dbReference>
<dbReference type="GO" id="GO:0035999">
    <property type="term" value="P:tetrahydrofolate interconversion"/>
    <property type="evidence" value="ECO:0007669"/>
    <property type="project" value="UniProtKB-UniPathway"/>
</dbReference>
<dbReference type="InterPro" id="IPR003171">
    <property type="entry name" value="Mehydrof_redctse-like"/>
</dbReference>
<dbReference type="HOGENOM" id="CLU_025841_0_0_5"/>
<keyword evidence="14" id="KW-1185">Reference proteome</keyword>
<dbReference type="Gene3D" id="3.20.20.220">
    <property type="match status" value="1"/>
</dbReference>
<evidence type="ECO:0000256" key="5">
    <source>
        <dbReference type="ARBA" id="ARBA00022630"/>
    </source>
</evidence>
<dbReference type="GO" id="GO:0106312">
    <property type="term" value="F:methylenetetrahydrofolate reductase (NADH) activity"/>
    <property type="evidence" value="ECO:0007669"/>
    <property type="project" value="UniProtKB-EC"/>
</dbReference>
<dbReference type="EMBL" id="CP004372">
    <property type="protein sequence ID" value="AHM04281.1"/>
    <property type="molecule type" value="Genomic_DNA"/>
</dbReference>
<dbReference type="eggNOG" id="COG0685">
    <property type="taxonomic scope" value="Bacteria"/>
</dbReference>
<gene>
    <name evidence="13" type="ORF">roselon_01924</name>
</gene>
<dbReference type="PATRIC" id="fig|1294273.3.peg.1896"/>
<accession>W8S604</accession>
<dbReference type="GO" id="GO:0005829">
    <property type="term" value="C:cytosol"/>
    <property type="evidence" value="ECO:0007669"/>
    <property type="project" value="InterPro"/>
</dbReference>
<dbReference type="NCBIfam" id="TIGR00676">
    <property type="entry name" value="fadh2"/>
    <property type="match status" value="1"/>
</dbReference>
<evidence type="ECO:0000256" key="2">
    <source>
        <dbReference type="ARBA" id="ARBA00004777"/>
    </source>
</evidence>
<dbReference type="InterPro" id="IPR029041">
    <property type="entry name" value="FAD-linked_oxidoreductase-like"/>
</dbReference>
<evidence type="ECO:0000256" key="10">
    <source>
        <dbReference type="ARBA" id="ARBA00034478"/>
    </source>
</evidence>
<keyword evidence="8" id="KW-0520">NAD</keyword>
<keyword evidence="6 12" id="KW-0274">FAD</keyword>
<evidence type="ECO:0000256" key="12">
    <source>
        <dbReference type="RuleBase" id="RU003862"/>
    </source>
</evidence>
<evidence type="ECO:0000256" key="7">
    <source>
        <dbReference type="ARBA" id="ARBA00023002"/>
    </source>
</evidence>
<comment type="similarity">
    <text evidence="3 12">Belongs to the methylenetetrahydrofolate reductase family.</text>
</comment>
<sequence length="310" mass="33557">MNLSQPSAYATKLDEKSRIPIAMTPPRVSFEFFPPKSLEASFRLWETLGVLAPLAPEFVSVTYGAGGTTRALTHDAVKTIHKHYGVPVAAHLTCVDATRAETLEIAESYAQAGVTQIVALRGDPPQGQGTFTPHPDGFASSIELIEALADTGKFTLRVGAYPDPHPEAEGLQACVDYLKRKIDAGAHEAITQFFFEADAYFRFRDACADAGITARIIPGILPVNNWTRVRRFAEATGAVIPAWVDEAYDKAIRDGRETLLSTSLCAELCSTLMEGGVEDLHFYTLNTPDLTRDVCAALGVTQPVDLSEVA</sequence>
<organism evidence="13 14">
    <name type="scientific">Roseicyclus elongatus DSM 19469</name>
    <dbReference type="NCBI Taxonomy" id="1294273"/>
    <lineage>
        <taxon>Bacteria</taxon>
        <taxon>Pseudomonadati</taxon>
        <taxon>Pseudomonadota</taxon>
        <taxon>Alphaproteobacteria</taxon>
        <taxon>Rhodobacterales</taxon>
        <taxon>Roseobacteraceae</taxon>
        <taxon>Roseicyclus</taxon>
    </lineage>
</organism>
<comment type="pathway">
    <text evidence="10">Amino-acid biosynthesis; L-methionine biosynthesis via de novo pathway.</text>
</comment>
<dbReference type="PANTHER" id="PTHR45754">
    <property type="entry name" value="METHYLENETETRAHYDROFOLATE REDUCTASE"/>
    <property type="match status" value="1"/>
</dbReference>
<reference evidence="13 14" key="1">
    <citation type="submission" date="2013-03" db="EMBL/GenBank/DDBJ databases">
        <authorList>
            <person name="Fiebig A."/>
            <person name="Goeker M."/>
            <person name="Klenk H.-P.P."/>
        </authorList>
    </citation>
    <scope>NUCLEOTIDE SEQUENCE [LARGE SCALE GENOMIC DNA]</scope>
    <source>
        <strain evidence="14">DSM 19469</strain>
    </source>
</reference>
<dbReference type="CDD" id="cd00537">
    <property type="entry name" value="MTHFR"/>
    <property type="match status" value="1"/>
</dbReference>
<dbReference type="GO" id="GO:0071949">
    <property type="term" value="F:FAD binding"/>
    <property type="evidence" value="ECO:0007669"/>
    <property type="project" value="TreeGrafter"/>
</dbReference>
<name>W8S604_9RHOB</name>
<protein>
    <recommendedName>
        <fullName evidence="12">Methylenetetrahydrofolate reductase</fullName>
        <ecNumber evidence="12">1.5.1.54</ecNumber>
    </recommendedName>
</protein>
<dbReference type="UniPathway" id="UPA00193"/>
<keyword evidence="7 12" id="KW-0560">Oxidoreductase</keyword>
<evidence type="ECO:0000256" key="9">
    <source>
        <dbReference type="ARBA" id="ARBA00023167"/>
    </source>
</evidence>
<dbReference type="SUPFAM" id="SSF51730">
    <property type="entry name" value="FAD-linked oxidoreductase"/>
    <property type="match status" value="1"/>
</dbReference>
<keyword evidence="9" id="KW-0486">Methionine biosynthesis</keyword>
<evidence type="ECO:0000256" key="11">
    <source>
        <dbReference type="ARBA" id="ARBA00048628"/>
    </source>
</evidence>
<dbReference type="EC" id="1.5.1.54" evidence="12"/>
<dbReference type="STRING" id="1294273.roselon_01924"/>